<dbReference type="AlphaFoldDB" id="A0A4Y2J7Q1"/>
<sequence length="187" mass="21533">MERSQNKLLRQITRATWFVRNDDIRNTLNIKTLKEYIKKLAEDLTLHEIDNTYIKEIDFYTPDPNIKRPSLSHPPLLTQDHLRAPTNHSHLDLQASSTPQIYCTIGYHQIHHDPFKKTASRHPLTAETSTHPEAYQFLSNSRFAQHPELAYRGKVAAAQRRLPLITSSCLGPSTTDSTYFLREGSGR</sequence>
<reference evidence="1 2" key="1">
    <citation type="journal article" date="2019" name="Sci. Rep.">
        <title>Orb-weaving spider Araneus ventricosus genome elucidates the spidroin gene catalogue.</title>
        <authorList>
            <person name="Kono N."/>
            <person name="Nakamura H."/>
            <person name="Ohtoshi R."/>
            <person name="Moran D.A.P."/>
            <person name="Shinohara A."/>
            <person name="Yoshida Y."/>
            <person name="Fujiwara M."/>
            <person name="Mori M."/>
            <person name="Tomita M."/>
            <person name="Arakawa K."/>
        </authorList>
    </citation>
    <scope>NUCLEOTIDE SEQUENCE [LARGE SCALE GENOMIC DNA]</scope>
</reference>
<dbReference type="OrthoDB" id="6432094at2759"/>
<gene>
    <name evidence="1" type="ORF">AVEN_36440_1</name>
</gene>
<comment type="caution">
    <text evidence="1">The sequence shown here is derived from an EMBL/GenBank/DDBJ whole genome shotgun (WGS) entry which is preliminary data.</text>
</comment>
<proteinExistence type="predicted"/>
<name>A0A4Y2J7Q1_ARAVE</name>
<dbReference type="Proteomes" id="UP000499080">
    <property type="component" value="Unassembled WGS sequence"/>
</dbReference>
<accession>A0A4Y2J7Q1</accession>
<protein>
    <submittedName>
        <fullName evidence="1">Uncharacterized protein</fullName>
    </submittedName>
</protein>
<organism evidence="1 2">
    <name type="scientific">Araneus ventricosus</name>
    <name type="common">Orbweaver spider</name>
    <name type="synonym">Epeira ventricosa</name>
    <dbReference type="NCBI Taxonomy" id="182803"/>
    <lineage>
        <taxon>Eukaryota</taxon>
        <taxon>Metazoa</taxon>
        <taxon>Ecdysozoa</taxon>
        <taxon>Arthropoda</taxon>
        <taxon>Chelicerata</taxon>
        <taxon>Arachnida</taxon>
        <taxon>Araneae</taxon>
        <taxon>Araneomorphae</taxon>
        <taxon>Entelegynae</taxon>
        <taxon>Araneoidea</taxon>
        <taxon>Araneidae</taxon>
        <taxon>Araneus</taxon>
    </lineage>
</organism>
<keyword evidence="2" id="KW-1185">Reference proteome</keyword>
<evidence type="ECO:0000313" key="1">
    <source>
        <dbReference type="EMBL" id="GBM85954.1"/>
    </source>
</evidence>
<evidence type="ECO:0000313" key="2">
    <source>
        <dbReference type="Proteomes" id="UP000499080"/>
    </source>
</evidence>
<dbReference type="EMBL" id="BGPR01003275">
    <property type="protein sequence ID" value="GBM85954.1"/>
    <property type="molecule type" value="Genomic_DNA"/>
</dbReference>